<feature type="region of interest" description="Disordered" evidence="1">
    <location>
        <begin position="1"/>
        <end position="31"/>
    </location>
</feature>
<reference evidence="2 3" key="1">
    <citation type="submission" date="2014-06" db="EMBL/GenBank/DDBJ databases">
        <title>Evolutionary Origins and Diversification of the Mycorrhizal Mutualists.</title>
        <authorList>
            <consortium name="DOE Joint Genome Institute"/>
            <consortium name="Mycorrhizal Genomics Consortium"/>
            <person name="Kohler A."/>
            <person name="Kuo A."/>
            <person name="Nagy L.G."/>
            <person name="Floudas D."/>
            <person name="Copeland A."/>
            <person name="Barry K.W."/>
            <person name="Cichocki N."/>
            <person name="Veneault-Fourrey C."/>
            <person name="LaButti K."/>
            <person name="Lindquist E.A."/>
            <person name="Lipzen A."/>
            <person name="Lundell T."/>
            <person name="Morin E."/>
            <person name="Murat C."/>
            <person name="Riley R."/>
            <person name="Ohm R."/>
            <person name="Sun H."/>
            <person name="Tunlid A."/>
            <person name="Henrissat B."/>
            <person name="Grigoriev I.V."/>
            <person name="Hibbett D.S."/>
            <person name="Martin F."/>
        </authorList>
    </citation>
    <scope>NUCLEOTIDE SEQUENCE [LARGE SCALE GENOMIC DNA]</scope>
    <source>
        <strain evidence="2 3">SS14</strain>
    </source>
</reference>
<evidence type="ECO:0000256" key="1">
    <source>
        <dbReference type="SAM" id="MobiDB-lite"/>
    </source>
</evidence>
<name>A0A0C9U6L2_SPHS4</name>
<proteinExistence type="predicted"/>
<sequence length="132" mass="14523">MSKRERRSSLQFSPVSPIVTTSSHAAPSTRSINAVMQDNNDLEADKAAMSNSGCQASRHRVDWSRSQAIYGSTRKSSIRLTVEVVETVAHQPLQPQQEEPFDFICVLRRVYPTISNKPLSSSACSHVSPPAP</sequence>
<dbReference type="AlphaFoldDB" id="A0A0C9U6L2"/>
<feature type="compositionally biased region" description="Polar residues" evidence="1">
    <location>
        <begin position="9"/>
        <end position="31"/>
    </location>
</feature>
<evidence type="ECO:0000313" key="2">
    <source>
        <dbReference type="EMBL" id="KIJ38658.1"/>
    </source>
</evidence>
<evidence type="ECO:0000313" key="3">
    <source>
        <dbReference type="Proteomes" id="UP000054279"/>
    </source>
</evidence>
<dbReference type="EMBL" id="KN837158">
    <property type="protein sequence ID" value="KIJ38658.1"/>
    <property type="molecule type" value="Genomic_DNA"/>
</dbReference>
<protein>
    <submittedName>
        <fullName evidence="2">Uncharacterized protein</fullName>
    </submittedName>
</protein>
<keyword evidence="3" id="KW-1185">Reference proteome</keyword>
<gene>
    <name evidence="2" type="ORF">M422DRAFT_258533</name>
</gene>
<organism evidence="2 3">
    <name type="scientific">Sphaerobolus stellatus (strain SS14)</name>
    <dbReference type="NCBI Taxonomy" id="990650"/>
    <lineage>
        <taxon>Eukaryota</taxon>
        <taxon>Fungi</taxon>
        <taxon>Dikarya</taxon>
        <taxon>Basidiomycota</taxon>
        <taxon>Agaricomycotina</taxon>
        <taxon>Agaricomycetes</taxon>
        <taxon>Phallomycetidae</taxon>
        <taxon>Geastrales</taxon>
        <taxon>Sphaerobolaceae</taxon>
        <taxon>Sphaerobolus</taxon>
    </lineage>
</organism>
<dbReference type="HOGENOM" id="CLU_1918437_0_0_1"/>
<accession>A0A0C9U6L2</accession>
<dbReference type="Proteomes" id="UP000054279">
    <property type="component" value="Unassembled WGS sequence"/>
</dbReference>